<proteinExistence type="predicted"/>
<sequence>MLSMHSSVFRDMFTLPLPPNNEEMIENCPVVVLSGDTAQDWSLLLEALFPKSYSTELPNLELLAAMLRLGKKYDFPRFREDSVRWLKQDFSSTLEEYDEHDAEFNFKLEDTTSTYLFIASLAREIGLPSLLPLCYAEVVTDYEGEAMKKILDLNDSSVNTIDRLACLAGHHKLLNLQSTTMFAWLDLDMESAHIPTENCRQSIACGAAIKKIFIDISRQHPPPIMILNPWDKDWDASLCSSCRKKAKKLHDTGRETCWEAMPAAFGLPEWAELKSLDFE</sequence>
<comment type="caution">
    <text evidence="1">The sequence shown here is derived from an EMBL/GenBank/DDBJ whole genome shotgun (WGS) entry which is preliminary data.</text>
</comment>
<dbReference type="Proteomes" id="UP001215598">
    <property type="component" value="Unassembled WGS sequence"/>
</dbReference>
<protein>
    <recommendedName>
        <fullName evidence="3">BTB domain-containing protein</fullName>
    </recommendedName>
</protein>
<organism evidence="1 2">
    <name type="scientific">Mycena metata</name>
    <dbReference type="NCBI Taxonomy" id="1033252"/>
    <lineage>
        <taxon>Eukaryota</taxon>
        <taxon>Fungi</taxon>
        <taxon>Dikarya</taxon>
        <taxon>Basidiomycota</taxon>
        <taxon>Agaricomycotina</taxon>
        <taxon>Agaricomycetes</taxon>
        <taxon>Agaricomycetidae</taxon>
        <taxon>Agaricales</taxon>
        <taxon>Marasmiineae</taxon>
        <taxon>Mycenaceae</taxon>
        <taxon>Mycena</taxon>
    </lineage>
</organism>
<dbReference type="Gene3D" id="3.30.710.10">
    <property type="entry name" value="Potassium Channel Kv1.1, Chain A"/>
    <property type="match status" value="1"/>
</dbReference>
<gene>
    <name evidence="1" type="ORF">B0H16DRAFT_1441943</name>
</gene>
<evidence type="ECO:0008006" key="3">
    <source>
        <dbReference type="Google" id="ProtNLM"/>
    </source>
</evidence>
<evidence type="ECO:0000313" key="1">
    <source>
        <dbReference type="EMBL" id="KAJ7698468.1"/>
    </source>
</evidence>
<reference evidence="1" key="1">
    <citation type="submission" date="2023-03" db="EMBL/GenBank/DDBJ databases">
        <title>Massive genome expansion in bonnet fungi (Mycena s.s.) driven by repeated elements and novel gene families across ecological guilds.</title>
        <authorList>
            <consortium name="Lawrence Berkeley National Laboratory"/>
            <person name="Harder C.B."/>
            <person name="Miyauchi S."/>
            <person name="Viragh M."/>
            <person name="Kuo A."/>
            <person name="Thoen E."/>
            <person name="Andreopoulos B."/>
            <person name="Lu D."/>
            <person name="Skrede I."/>
            <person name="Drula E."/>
            <person name="Henrissat B."/>
            <person name="Morin E."/>
            <person name="Kohler A."/>
            <person name="Barry K."/>
            <person name="LaButti K."/>
            <person name="Morin E."/>
            <person name="Salamov A."/>
            <person name="Lipzen A."/>
            <person name="Mereny Z."/>
            <person name="Hegedus B."/>
            <person name="Baldrian P."/>
            <person name="Stursova M."/>
            <person name="Weitz H."/>
            <person name="Taylor A."/>
            <person name="Grigoriev I.V."/>
            <person name="Nagy L.G."/>
            <person name="Martin F."/>
            <person name="Kauserud H."/>
        </authorList>
    </citation>
    <scope>NUCLEOTIDE SEQUENCE</scope>
    <source>
        <strain evidence="1">CBHHK182m</strain>
    </source>
</reference>
<keyword evidence="2" id="KW-1185">Reference proteome</keyword>
<evidence type="ECO:0000313" key="2">
    <source>
        <dbReference type="Proteomes" id="UP001215598"/>
    </source>
</evidence>
<accession>A0AAD7GP68</accession>
<dbReference type="InterPro" id="IPR011333">
    <property type="entry name" value="SKP1/BTB/POZ_sf"/>
</dbReference>
<dbReference type="AlphaFoldDB" id="A0AAD7GP68"/>
<dbReference type="EMBL" id="JARKIB010000589">
    <property type="protein sequence ID" value="KAJ7698468.1"/>
    <property type="molecule type" value="Genomic_DNA"/>
</dbReference>
<name>A0AAD7GP68_9AGAR</name>